<sequence>MIRQIGIGLAGSAAVAGALSAAVLLAVPDELREPTDEEIRGSVAATVRTLAPRAELERRIAESLNSGDPEDAEDWFHLAELTGVEIDPALRRRFDEQTAPLPTLLRSAAAGASGFVTGAGDSTAATVGAFVSDLTVVGDLRDAAAQTGNMLQGEPVDEVILALSAAGIGLTAATLATGGTALPVKLGASVVKLAHKTGRMTKGFARSLADLGRLGDTAKLNRSLESLGAVGKATSPRGALTVMRSLDHVDDLPRAERLATAVGKPTAGVFKVAGRRALDGLAKVAVRSAAAVWALAALLISAAVGFVGLVLAALGMLGTLRMLWRIVAGRSAVSRSAATPP</sequence>
<keyword evidence="2" id="KW-0732">Signal</keyword>
<keyword evidence="1" id="KW-0472">Membrane</keyword>
<dbReference type="EMBL" id="CP067420">
    <property type="protein sequence ID" value="QQP89074.1"/>
    <property type="molecule type" value="Genomic_DNA"/>
</dbReference>
<feature type="transmembrane region" description="Helical" evidence="1">
    <location>
        <begin position="291"/>
        <end position="317"/>
    </location>
</feature>
<feature type="chain" id="PRO_5047506382" evidence="2">
    <location>
        <begin position="22"/>
        <end position="341"/>
    </location>
</feature>
<dbReference type="Proteomes" id="UP000595197">
    <property type="component" value="Chromosome"/>
</dbReference>
<accession>A0ABX7B4L7</accession>
<evidence type="ECO:0000313" key="3">
    <source>
        <dbReference type="EMBL" id="QQP89074.1"/>
    </source>
</evidence>
<keyword evidence="1" id="KW-1133">Transmembrane helix</keyword>
<evidence type="ECO:0000313" key="4">
    <source>
        <dbReference type="Proteomes" id="UP000595197"/>
    </source>
</evidence>
<keyword evidence="1" id="KW-0812">Transmembrane</keyword>
<feature type="signal peptide" evidence="2">
    <location>
        <begin position="1"/>
        <end position="21"/>
    </location>
</feature>
<protein>
    <submittedName>
        <fullName evidence="3">Uncharacterized protein</fullName>
    </submittedName>
</protein>
<reference evidence="3" key="1">
    <citation type="submission" date="2021-02" db="EMBL/GenBank/DDBJ databases">
        <title>Skermanella TT6 skin isolate.</title>
        <authorList>
            <person name="Lee K."/>
            <person name="Ganzorig M."/>
        </authorList>
    </citation>
    <scope>NUCLEOTIDE SEQUENCE</scope>
    <source>
        <strain evidence="3">TT6</strain>
    </source>
</reference>
<evidence type="ECO:0000256" key="2">
    <source>
        <dbReference type="SAM" id="SignalP"/>
    </source>
</evidence>
<name>A0ABX7B4L7_9PROT</name>
<organism evidence="3 4">
    <name type="scientific">Skermanella cutis</name>
    <dbReference type="NCBI Taxonomy" id="2775420"/>
    <lineage>
        <taxon>Bacteria</taxon>
        <taxon>Pseudomonadati</taxon>
        <taxon>Pseudomonadota</taxon>
        <taxon>Alphaproteobacteria</taxon>
        <taxon>Rhodospirillales</taxon>
        <taxon>Azospirillaceae</taxon>
        <taxon>Skermanella</taxon>
    </lineage>
</organism>
<gene>
    <name evidence="3" type="ORF">IGS68_24230</name>
</gene>
<keyword evidence="4" id="KW-1185">Reference proteome</keyword>
<proteinExistence type="predicted"/>
<evidence type="ECO:0000256" key="1">
    <source>
        <dbReference type="SAM" id="Phobius"/>
    </source>
</evidence>
<dbReference type="RefSeq" id="WP_201074847.1">
    <property type="nucleotide sequence ID" value="NZ_CP067420.1"/>
</dbReference>